<sequence length="188" mass="21224">MLIADGSTGLDANRILFDWQNVLSAREVGCVPGRQRLHFSGRVFGPDDFHSKHQNLDVLQHSIAAKDLCFKRGCHKSPSSSWWMGLTTQYLQTSVHRYPPFLGPMMKVTDQDSGRLVDIEYDTLRTVAANLNNDRPLKSVQAGHLSAPKAISVNRTPLVFFAEPTRYHCIYEPRQCPFDQPRASLTRA</sequence>
<dbReference type="AlphaFoldDB" id="A0A2P9AU53"/>
<dbReference type="Proteomes" id="UP000245698">
    <property type="component" value="Unassembled WGS sequence"/>
</dbReference>
<dbReference type="EMBL" id="FUIG01000058">
    <property type="protein sequence ID" value="SJM34682.1"/>
    <property type="molecule type" value="Genomic_DNA"/>
</dbReference>
<evidence type="ECO:0000313" key="2">
    <source>
        <dbReference type="Proteomes" id="UP000245698"/>
    </source>
</evidence>
<protein>
    <submittedName>
        <fullName evidence="1">Uncharacterized protein</fullName>
    </submittedName>
</protein>
<accession>A0A2P9AU53</accession>
<name>A0A2P9AU53_9HYPH</name>
<reference evidence="2" key="1">
    <citation type="submission" date="2016-12" db="EMBL/GenBank/DDBJ databases">
        <authorList>
            <person name="Brunel B."/>
        </authorList>
    </citation>
    <scope>NUCLEOTIDE SEQUENCE [LARGE SCALE GENOMIC DNA]</scope>
</reference>
<gene>
    <name evidence="1" type="ORF">BQ8482_490021</name>
</gene>
<proteinExistence type="predicted"/>
<keyword evidence="2" id="KW-1185">Reference proteome</keyword>
<organism evidence="1 2">
    <name type="scientific">Mesorhizobium delmotii</name>
    <dbReference type="NCBI Taxonomy" id="1631247"/>
    <lineage>
        <taxon>Bacteria</taxon>
        <taxon>Pseudomonadati</taxon>
        <taxon>Pseudomonadota</taxon>
        <taxon>Alphaproteobacteria</taxon>
        <taxon>Hyphomicrobiales</taxon>
        <taxon>Phyllobacteriaceae</taxon>
        <taxon>Mesorhizobium</taxon>
    </lineage>
</organism>
<evidence type="ECO:0000313" key="1">
    <source>
        <dbReference type="EMBL" id="SJM34682.1"/>
    </source>
</evidence>